<dbReference type="InterPro" id="IPR032675">
    <property type="entry name" value="LRR_dom_sf"/>
</dbReference>
<organism evidence="1 2">
    <name type="scientific">Sphagnum troendelagicum</name>
    <dbReference type="NCBI Taxonomy" id="128251"/>
    <lineage>
        <taxon>Eukaryota</taxon>
        <taxon>Viridiplantae</taxon>
        <taxon>Streptophyta</taxon>
        <taxon>Embryophyta</taxon>
        <taxon>Bryophyta</taxon>
        <taxon>Sphagnophytina</taxon>
        <taxon>Sphagnopsida</taxon>
        <taxon>Sphagnales</taxon>
        <taxon>Sphagnaceae</taxon>
        <taxon>Sphagnum</taxon>
    </lineage>
</organism>
<evidence type="ECO:0008006" key="3">
    <source>
        <dbReference type="Google" id="ProtNLM"/>
    </source>
</evidence>
<gene>
    <name evidence="1" type="ORF">CSSPTR1EN2_LOCUS22026</name>
</gene>
<evidence type="ECO:0000313" key="1">
    <source>
        <dbReference type="EMBL" id="CAK9234113.1"/>
    </source>
</evidence>
<protein>
    <recommendedName>
        <fullName evidence="3">F-box protein SKIP28</fullName>
    </recommendedName>
</protein>
<dbReference type="Proteomes" id="UP001497512">
    <property type="component" value="Chromosome 8"/>
</dbReference>
<dbReference type="SUPFAM" id="SSF52047">
    <property type="entry name" value="RNI-like"/>
    <property type="match status" value="1"/>
</dbReference>
<dbReference type="InterPro" id="IPR050648">
    <property type="entry name" value="F-box_LRR-repeat"/>
</dbReference>
<dbReference type="Gene3D" id="3.80.10.10">
    <property type="entry name" value="Ribonuclease Inhibitor"/>
    <property type="match status" value="1"/>
</dbReference>
<dbReference type="EMBL" id="OZ019900">
    <property type="protein sequence ID" value="CAK9234113.1"/>
    <property type="molecule type" value="Genomic_DNA"/>
</dbReference>
<accession>A0ABP0UZS4</accession>
<sequence>MSLAVADKGGEVVLENRSGDLGRDAGYAEPSGVHFGEDAGDNSSTCEALERLALEGLVYTLPCVGVQELLVLERVSKSLWDAIRSDALLWQRVRVDTPLSTKLTDTGLLKLVARAQGRLRSLSLIQCKKVSDEAIETVLATNPTLSKLSIPGCTNMSAEGLTRMVTNHNSAARSTTNVQPGLKQLRIEGLYGLNKEILEALQTSLNTEAPIVEALRTSLDTSEALSSATKSEQPWYYRSKQGSFSSDENDDRAIDVAACPKCDFVRPVYDCPGESCQELRANPLRQCRGCLFCIPRCADCGSCVTDSQEDTLEDTFCGDLLCSSCWLRLPKCAECNRPGCSHHHANPLRNSNWGPNWGPTGYDLEDNSVHHSRPKDIFVCFECSASIPRFED</sequence>
<dbReference type="PANTHER" id="PTHR13382">
    <property type="entry name" value="MITOCHONDRIAL ATP SYNTHASE COUPLING FACTOR B"/>
    <property type="match status" value="1"/>
</dbReference>
<name>A0ABP0UZS4_9BRYO</name>
<proteinExistence type="predicted"/>
<reference evidence="1" key="1">
    <citation type="submission" date="2024-02" db="EMBL/GenBank/DDBJ databases">
        <authorList>
            <consortium name="ELIXIR-Norway"/>
            <consortium name="Elixir Norway"/>
        </authorList>
    </citation>
    <scope>NUCLEOTIDE SEQUENCE</scope>
</reference>
<dbReference type="InterPro" id="IPR006553">
    <property type="entry name" value="Leu-rich_rpt_Cys-con_subtyp"/>
</dbReference>
<dbReference type="SMART" id="SM00367">
    <property type="entry name" value="LRR_CC"/>
    <property type="match status" value="3"/>
</dbReference>
<evidence type="ECO:0000313" key="2">
    <source>
        <dbReference type="Proteomes" id="UP001497512"/>
    </source>
</evidence>
<dbReference type="PANTHER" id="PTHR13382:SF22">
    <property type="entry name" value="F-BOX PROTEIN SKIP14"/>
    <property type="match status" value="1"/>
</dbReference>
<keyword evidence="2" id="KW-1185">Reference proteome</keyword>